<keyword evidence="1" id="KW-1133">Transmembrane helix</keyword>
<dbReference type="Proteomes" id="UP000030753">
    <property type="component" value="Unassembled WGS sequence"/>
</dbReference>
<keyword evidence="1" id="KW-0472">Membrane</keyword>
<dbReference type="EMBL" id="JH717844">
    <property type="protein sequence ID" value="EWY89148.1"/>
    <property type="molecule type" value="Genomic_DNA"/>
</dbReference>
<gene>
    <name evidence="2" type="ORF">FOYG_10084</name>
</gene>
<feature type="transmembrane region" description="Helical" evidence="1">
    <location>
        <begin position="35"/>
        <end position="55"/>
    </location>
</feature>
<evidence type="ECO:0008006" key="4">
    <source>
        <dbReference type="Google" id="ProtNLM"/>
    </source>
</evidence>
<dbReference type="HOGENOM" id="CLU_2979115_0_0_1"/>
<evidence type="ECO:0000256" key="1">
    <source>
        <dbReference type="SAM" id="Phobius"/>
    </source>
</evidence>
<proteinExistence type="predicted"/>
<accession>W9I2R1</accession>
<feature type="transmembrane region" description="Helical" evidence="1">
    <location>
        <begin position="12"/>
        <end position="29"/>
    </location>
</feature>
<reference evidence="2 3" key="1">
    <citation type="submission" date="2011-06" db="EMBL/GenBank/DDBJ databases">
        <title>The Genome Sequence of Fusarium oxysporum FOSC 3-a.</title>
        <authorList>
            <consortium name="The Broad Institute Genome Sequencing Platform"/>
            <person name="Ma L.-J."/>
            <person name="Gale L.R."/>
            <person name="Schwartz D.C."/>
            <person name="Zhou S."/>
            <person name="Corby-Kistler H."/>
            <person name="Young S.K."/>
            <person name="Zeng Q."/>
            <person name="Gargeya S."/>
            <person name="Fitzgerald M."/>
            <person name="Haas B."/>
            <person name="Abouelleil A."/>
            <person name="Alvarado L."/>
            <person name="Arachchi H.M."/>
            <person name="Berlin A."/>
            <person name="Brown A."/>
            <person name="Chapman S.B."/>
            <person name="Chen Z."/>
            <person name="Dunbar C."/>
            <person name="Freedman E."/>
            <person name="Gearin G."/>
            <person name="Gellesch M."/>
            <person name="Goldberg J."/>
            <person name="Griggs A."/>
            <person name="Gujja S."/>
            <person name="Heiman D."/>
            <person name="Howarth C."/>
            <person name="Larson L."/>
            <person name="Lui A."/>
            <person name="MacDonald P.J.P."/>
            <person name="Mehta T."/>
            <person name="Montmayeur A."/>
            <person name="Murphy C."/>
            <person name="Neiman D."/>
            <person name="Pearson M."/>
            <person name="Priest M."/>
            <person name="Roberts A."/>
            <person name="Saif S."/>
            <person name="Shea T."/>
            <person name="Shenoy N."/>
            <person name="Sisk P."/>
            <person name="Stolte C."/>
            <person name="Sykes S."/>
            <person name="Wortman J."/>
            <person name="Nusbaum C."/>
            <person name="Birren B."/>
        </authorList>
    </citation>
    <scope>NUCLEOTIDE SEQUENCE [LARGE SCALE GENOMIC DNA]</scope>
    <source>
        <strain evidence="3">FOSC 3-a</strain>
    </source>
</reference>
<dbReference type="AlphaFoldDB" id="W9I2R1"/>
<evidence type="ECO:0000313" key="2">
    <source>
        <dbReference type="EMBL" id="EWY89148.1"/>
    </source>
</evidence>
<name>W9I2R1_FUSOX</name>
<protein>
    <recommendedName>
        <fullName evidence="4">Major facilitator superfamily (MFS) profile domain-containing protein</fullName>
    </recommendedName>
</protein>
<evidence type="ECO:0000313" key="3">
    <source>
        <dbReference type="Proteomes" id="UP000030753"/>
    </source>
</evidence>
<keyword evidence="1" id="KW-0812">Transmembrane</keyword>
<organism evidence="2 3">
    <name type="scientific">Fusarium oxysporum NRRL 32931</name>
    <dbReference type="NCBI Taxonomy" id="660029"/>
    <lineage>
        <taxon>Eukaryota</taxon>
        <taxon>Fungi</taxon>
        <taxon>Dikarya</taxon>
        <taxon>Ascomycota</taxon>
        <taxon>Pezizomycotina</taxon>
        <taxon>Sordariomycetes</taxon>
        <taxon>Hypocreomycetidae</taxon>
        <taxon>Hypocreales</taxon>
        <taxon>Nectriaceae</taxon>
        <taxon>Fusarium</taxon>
        <taxon>Fusarium oxysporum species complex</taxon>
    </lineage>
</organism>
<sequence length="58" mass="6302">MIDVYGCRKTLLPFSIVAVFSVCILSLYIKYWQVMLTQGITFGLAAAVLSLPAMATAT</sequence>